<evidence type="ECO:0000313" key="2">
    <source>
        <dbReference type="Proteomes" id="UP000193144"/>
    </source>
</evidence>
<organism evidence="1 2">
    <name type="scientific">Clohesyomyces aquaticus</name>
    <dbReference type="NCBI Taxonomy" id="1231657"/>
    <lineage>
        <taxon>Eukaryota</taxon>
        <taxon>Fungi</taxon>
        <taxon>Dikarya</taxon>
        <taxon>Ascomycota</taxon>
        <taxon>Pezizomycotina</taxon>
        <taxon>Dothideomycetes</taxon>
        <taxon>Pleosporomycetidae</taxon>
        <taxon>Pleosporales</taxon>
        <taxon>Lindgomycetaceae</taxon>
        <taxon>Clohesyomyces</taxon>
    </lineage>
</organism>
<evidence type="ECO:0000313" key="1">
    <source>
        <dbReference type="EMBL" id="ORX98114.1"/>
    </source>
</evidence>
<keyword evidence="2" id="KW-1185">Reference proteome</keyword>
<reference evidence="1 2" key="1">
    <citation type="submission" date="2016-07" db="EMBL/GenBank/DDBJ databases">
        <title>Pervasive Adenine N6-methylation of Active Genes in Fungi.</title>
        <authorList>
            <consortium name="DOE Joint Genome Institute"/>
            <person name="Mondo S.J."/>
            <person name="Dannebaum R.O."/>
            <person name="Kuo R.C."/>
            <person name="Labutti K."/>
            <person name="Haridas S."/>
            <person name="Kuo A."/>
            <person name="Salamov A."/>
            <person name="Ahrendt S.R."/>
            <person name="Lipzen A."/>
            <person name="Sullivan W."/>
            <person name="Andreopoulos W.B."/>
            <person name="Clum A."/>
            <person name="Lindquist E."/>
            <person name="Daum C."/>
            <person name="Ramamoorthy G.K."/>
            <person name="Gryganskyi A."/>
            <person name="Culley D."/>
            <person name="Magnuson J.K."/>
            <person name="James T.Y."/>
            <person name="O'Malley M.A."/>
            <person name="Stajich J.E."/>
            <person name="Spatafora J.W."/>
            <person name="Visel A."/>
            <person name="Grigoriev I.V."/>
        </authorList>
    </citation>
    <scope>NUCLEOTIDE SEQUENCE [LARGE SCALE GENOMIC DNA]</scope>
    <source>
        <strain evidence="1 2">CBS 115471</strain>
    </source>
</reference>
<gene>
    <name evidence="1" type="ORF">BCR34DRAFT_156834</name>
</gene>
<protein>
    <submittedName>
        <fullName evidence="1">Uncharacterized protein</fullName>
    </submittedName>
</protein>
<proteinExistence type="predicted"/>
<dbReference type="Proteomes" id="UP000193144">
    <property type="component" value="Unassembled WGS sequence"/>
</dbReference>
<name>A0A1Y1YKJ2_9PLEO</name>
<sequence length="163" mass="18373">MRFHLHIPVSIPYRPISDFKILGDFTFTTVENLRDAGQTAPRYLNSITMPHKGDKLHNPIYKNQNSVARYHITRGLGSSGYLTIYHPCALHLPQPMAATSAGGPTVFPTSMPILLQFYWLSRTLFSLLFARASMVAQKLHTPHPRFRGLADNRHVSRGACMTI</sequence>
<dbReference type="AlphaFoldDB" id="A0A1Y1YKJ2"/>
<comment type="caution">
    <text evidence="1">The sequence shown here is derived from an EMBL/GenBank/DDBJ whole genome shotgun (WGS) entry which is preliminary data.</text>
</comment>
<accession>A0A1Y1YKJ2</accession>
<dbReference type="EMBL" id="MCFA01000221">
    <property type="protein sequence ID" value="ORX98114.1"/>
    <property type="molecule type" value="Genomic_DNA"/>
</dbReference>